<dbReference type="AlphaFoldDB" id="A0A381T0V8"/>
<evidence type="ECO:0000313" key="8">
    <source>
        <dbReference type="EMBL" id="SVA07273.1"/>
    </source>
</evidence>
<proteinExistence type="inferred from homology"/>
<dbReference type="PROSITE" id="PS50283">
    <property type="entry name" value="NA_SOLUT_SYMP_3"/>
    <property type="match status" value="1"/>
</dbReference>
<dbReference type="InterPro" id="IPR050277">
    <property type="entry name" value="Sodium:Solute_Symporter"/>
</dbReference>
<evidence type="ECO:0000256" key="6">
    <source>
        <dbReference type="ARBA" id="ARBA00023136"/>
    </source>
</evidence>
<feature type="transmembrane region" description="Helical" evidence="7">
    <location>
        <begin position="178"/>
        <end position="200"/>
    </location>
</feature>
<feature type="transmembrane region" description="Helical" evidence="7">
    <location>
        <begin position="417"/>
        <end position="437"/>
    </location>
</feature>
<feature type="transmembrane region" description="Helical" evidence="7">
    <location>
        <begin position="443"/>
        <end position="464"/>
    </location>
</feature>
<evidence type="ECO:0008006" key="9">
    <source>
        <dbReference type="Google" id="ProtNLM"/>
    </source>
</evidence>
<dbReference type="CDD" id="cd10322">
    <property type="entry name" value="SLC5sbd"/>
    <property type="match status" value="1"/>
</dbReference>
<evidence type="ECO:0000256" key="2">
    <source>
        <dbReference type="ARBA" id="ARBA00006434"/>
    </source>
</evidence>
<keyword evidence="5 7" id="KW-1133">Transmembrane helix</keyword>
<feature type="transmembrane region" description="Helical" evidence="7">
    <location>
        <begin position="6"/>
        <end position="23"/>
    </location>
</feature>
<comment type="subcellular location">
    <subcellularLocation>
        <location evidence="1">Membrane</location>
        <topology evidence="1">Multi-pass membrane protein</topology>
    </subcellularLocation>
</comment>
<keyword evidence="6 7" id="KW-0472">Membrane</keyword>
<dbReference type="PANTHER" id="PTHR48086">
    <property type="entry name" value="SODIUM/PROLINE SYMPORTER-RELATED"/>
    <property type="match status" value="1"/>
</dbReference>
<dbReference type="Pfam" id="PF00474">
    <property type="entry name" value="SSF"/>
    <property type="match status" value="1"/>
</dbReference>
<dbReference type="InterPro" id="IPR038377">
    <property type="entry name" value="Na/Glc_symporter_sf"/>
</dbReference>
<feature type="transmembrane region" description="Helical" evidence="7">
    <location>
        <begin position="265"/>
        <end position="290"/>
    </location>
</feature>
<comment type="similarity">
    <text evidence="2">Belongs to the sodium:solute symporter (SSF) (TC 2.A.21) family.</text>
</comment>
<evidence type="ECO:0000256" key="3">
    <source>
        <dbReference type="ARBA" id="ARBA00022448"/>
    </source>
</evidence>
<feature type="transmembrane region" description="Helical" evidence="7">
    <location>
        <begin position="359"/>
        <end position="385"/>
    </location>
</feature>
<protein>
    <recommendedName>
        <fullName evidence="9">Sodium:solute symporter family protein</fullName>
    </recommendedName>
</protein>
<dbReference type="GO" id="GO:0022857">
    <property type="term" value="F:transmembrane transporter activity"/>
    <property type="evidence" value="ECO:0007669"/>
    <property type="project" value="InterPro"/>
</dbReference>
<feature type="transmembrane region" description="Helical" evidence="7">
    <location>
        <begin position="391"/>
        <end position="410"/>
    </location>
</feature>
<feature type="transmembrane region" description="Helical" evidence="7">
    <location>
        <begin position="73"/>
        <end position="92"/>
    </location>
</feature>
<feature type="transmembrane region" description="Helical" evidence="7">
    <location>
        <begin position="122"/>
        <end position="146"/>
    </location>
</feature>
<accession>A0A381T0V8</accession>
<name>A0A381T0V8_9ZZZZ</name>
<feature type="non-terminal residue" evidence="8">
    <location>
        <position position="1"/>
    </location>
</feature>
<evidence type="ECO:0000256" key="1">
    <source>
        <dbReference type="ARBA" id="ARBA00004141"/>
    </source>
</evidence>
<reference evidence="8" key="1">
    <citation type="submission" date="2018-05" db="EMBL/GenBank/DDBJ databases">
        <authorList>
            <person name="Lanie J.A."/>
            <person name="Ng W.-L."/>
            <person name="Kazmierczak K.M."/>
            <person name="Andrzejewski T.M."/>
            <person name="Davidsen T.M."/>
            <person name="Wayne K.J."/>
            <person name="Tettelin H."/>
            <person name="Glass J.I."/>
            <person name="Rusch D."/>
            <person name="Podicherti R."/>
            <person name="Tsui H.-C.T."/>
            <person name="Winkler M.E."/>
        </authorList>
    </citation>
    <scope>NUCLEOTIDE SEQUENCE</scope>
</reference>
<evidence type="ECO:0000256" key="7">
    <source>
        <dbReference type="SAM" id="Phobius"/>
    </source>
</evidence>
<keyword evidence="3" id="KW-0813">Transport</keyword>
<evidence type="ECO:0000256" key="4">
    <source>
        <dbReference type="ARBA" id="ARBA00022692"/>
    </source>
</evidence>
<gene>
    <name evidence="8" type="ORF">METZ01_LOCUS60127</name>
</gene>
<feature type="transmembrane region" description="Helical" evidence="7">
    <location>
        <begin position="44"/>
        <end position="67"/>
    </location>
</feature>
<dbReference type="GO" id="GO:0005886">
    <property type="term" value="C:plasma membrane"/>
    <property type="evidence" value="ECO:0007669"/>
    <property type="project" value="TreeGrafter"/>
</dbReference>
<keyword evidence="4 7" id="KW-0812">Transmembrane</keyword>
<evidence type="ECO:0000256" key="5">
    <source>
        <dbReference type="ARBA" id="ARBA00022989"/>
    </source>
</evidence>
<organism evidence="8">
    <name type="scientific">marine metagenome</name>
    <dbReference type="NCBI Taxonomy" id="408172"/>
    <lineage>
        <taxon>unclassified sequences</taxon>
        <taxon>metagenomes</taxon>
        <taxon>ecological metagenomes</taxon>
    </lineage>
</organism>
<feature type="transmembrane region" description="Helical" evidence="7">
    <location>
        <begin position="220"/>
        <end position="244"/>
    </location>
</feature>
<dbReference type="PANTHER" id="PTHR48086:SF7">
    <property type="entry name" value="SODIUM-SOLUTE SYMPORTER-RELATED"/>
    <property type="match status" value="1"/>
</dbReference>
<feature type="transmembrane region" description="Helical" evidence="7">
    <location>
        <begin position="152"/>
        <end position="171"/>
    </location>
</feature>
<sequence>VNTTAVIVLVLYGIVLASIGVWASRRVRDATDFYVAGHRLGPGLLAATILAANIGSGTTVGVTGLAYDIGAGAIWWTGSAALGTVVLALTIGPRMWRVARKFECHTVGDYLELRFSVSVRSIVAGFLWVGSVLILMSQLVAIGYVVEAFSGVPLRYGILGGSTVVFVYYASGGLWSSAVVNVVQVCLKLIAFPIALLAASRILGGFSAVQSGAATMGPEYLSPLSVGALGIVGYITVLGTSFVISPGLLQKTFGARDETAVRQGLLLSAIGLGCFSVIPVALGMMARSYWVEPLSFDGSGWVLPQMLVEILPPFIGLLALAAVVSAELSSADAVLFMLSTSMARDFYQRFWNRNVDDAGLLRAGRIAAFVGLAASTTMALFIPSILGGLSVFYTILVVVLAVPLVAGLYSPKTDSRAALAAVMASVTVWSLTLWVTGEFPGPGNLWPSLLGITAGAVVCAFATIRSSLRNRSFGV</sequence>
<dbReference type="Gene3D" id="1.20.1730.10">
    <property type="entry name" value="Sodium/glucose cotransporter"/>
    <property type="match status" value="1"/>
</dbReference>
<dbReference type="InterPro" id="IPR001734">
    <property type="entry name" value="Na/solute_symporter"/>
</dbReference>
<feature type="transmembrane region" description="Helical" evidence="7">
    <location>
        <begin position="310"/>
        <end position="338"/>
    </location>
</feature>
<dbReference type="EMBL" id="UINC01003546">
    <property type="protein sequence ID" value="SVA07273.1"/>
    <property type="molecule type" value="Genomic_DNA"/>
</dbReference>